<dbReference type="Pfam" id="PF00096">
    <property type="entry name" value="zf-C2H2"/>
    <property type="match status" value="5"/>
</dbReference>
<feature type="compositionally biased region" description="Pro residues" evidence="12">
    <location>
        <begin position="909"/>
        <end position="921"/>
    </location>
</feature>
<feature type="domain" description="C2H2-type" evidence="14">
    <location>
        <begin position="498"/>
        <end position="525"/>
    </location>
</feature>
<dbReference type="GO" id="GO:0005634">
    <property type="term" value="C:nucleus"/>
    <property type="evidence" value="ECO:0007669"/>
    <property type="project" value="UniProtKB-SubCell"/>
</dbReference>
<feature type="domain" description="C2H2-type" evidence="14">
    <location>
        <begin position="383"/>
        <end position="410"/>
    </location>
</feature>
<evidence type="ECO:0000256" key="7">
    <source>
        <dbReference type="ARBA" id="ARBA00023015"/>
    </source>
</evidence>
<dbReference type="Proteomes" id="UP000838412">
    <property type="component" value="Chromosome 13"/>
</dbReference>
<evidence type="ECO:0000313" key="16">
    <source>
        <dbReference type="Proteomes" id="UP000838412"/>
    </source>
</evidence>
<feature type="region of interest" description="Disordered" evidence="12">
    <location>
        <begin position="902"/>
        <end position="957"/>
    </location>
</feature>
<evidence type="ECO:0000256" key="8">
    <source>
        <dbReference type="ARBA" id="ARBA00023125"/>
    </source>
</evidence>
<evidence type="ECO:0000256" key="9">
    <source>
        <dbReference type="ARBA" id="ARBA00023163"/>
    </source>
</evidence>
<keyword evidence="3" id="KW-0479">Metal-binding</keyword>
<feature type="compositionally biased region" description="Acidic residues" evidence="12">
    <location>
        <begin position="188"/>
        <end position="199"/>
    </location>
</feature>
<dbReference type="Pfam" id="PF00651">
    <property type="entry name" value="BTB"/>
    <property type="match status" value="1"/>
</dbReference>
<keyword evidence="10" id="KW-0539">Nucleus</keyword>
<feature type="compositionally biased region" description="Basic and acidic residues" evidence="12">
    <location>
        <begin position="146"/>
        <end position="157"/>
    </location>
</feature>
<dbReference type="Pfam" id="PF12874">
    <property type="entry name" value="zf-met"/>
    <property type="match status" value="1"/>
</dbReference>
<dbReference type="OrthoDB" id="194443at2759"/>
<keyword evidence="4" id="KW-0677">Repeat</keyword>
<feature type="compositionally biased region" description="Low complexity" evidence="12">
    <location>
        <begin position="800"/>
        <end position="815"/>
    </location>
</feature>
<feature type="domain" description="C2H2-type" evidence="14">
    <location>
        <begin position="608"/>
        <end position="635"/>
    </location>
</feature>
<dbReference type="InterPro" id="IPR011333">
    <property type="entry name" value="SKP1/BTB/POZ_sf"/>
</dbReference>
<feature type="compositionally biased region" description="Basic and acidic residues" evidence="12">
    <location>
        <begin position="211"/>
        <end position="227"/>
    </location>
</feature>
<sequence length="957" mass="108280">MQLGVEEQQFHRDEATMASTSGLYRHESKGHSKAILHNLNQQRIEDSLCDVTILVNGQRFRAHRAVLAACSSYFNSVFTRKEVSSMQYVEITDITAEGFSQILEHTYTSSLDLNPDNVGSVLEAAQLLKVTSVSEVCSKFLHKLNKQEKPGEDKSEQSKSFSDCDEEKWDVSGNEGQLDDSMSTDGQQDNDDDDDEDYELPGSHSSFSLEEGSKRKLHSEGGDERKVAPLKIKMPSLKRQKVDESGEESASDVSFTNTTGLEEGSLACEVCGKICSNLHNLKQHVRSHSKVKPFGCKICGTKFVQFGHMQRHEKQHEIESTLPFECSKCDTGFAVHTLLAHHMKEQHEEETEALCRCKVCGQCFNESVALHTHLKKHLGGPPYECEHCRKQYSDQWKLSKHKVTHTRVSTPRKSNPAVNRQMEKISTLQMKKIQMDGNPYECSVCNTDFKELTDLMQHVHNTHTNEEYPFRCKLCKKSFQQHFALYGHMSSHVKKDEKKCEICDKVFKDKWKLKRHMGVHERSRMSTLTGTPIAASLAEEAAKKQEGSDGYDCEVCGAKLKSKKILKCHLRLHTGEHPYTCAECGATFVHRNQFDMHMSKMHTGEFPHMCEICGKQFRIRSILLTHVKKHNMERSYKCDQCPQAFFVRVELERHKRIHTGEKPYVCDLCGSRFSTTSGLYAHQRTHSAVREHKCEVCGKTFSQLHTLKQHRSTHSLPYRCHVCGKGHARLGKLREHVLKSHGENEVTQVPKPRRKGPLYPQLEDYQSMSGVESAQAEPPAPAEFVNQEEPASPSHHDLSADYASDASNESSNAADEVPDRPYPQTSSINVNIQDLQEQHARALQMVDQLQAQQNRPQPLGMAELQNAPVTTAQQQQQQQQTTLYHQQSRTINIGELRNLGFDPNTSHRPPAPAPPPVPPHTMPQGYGPYNLPPTFPPMMSQLMLNPSSEESGLPYGH</sequence>
<keyword evidence="6" id="KW-0862">Zinc</keyword>
<evidence type="ECO:0000256" key="2">
    <source>
        <dbReference type="ARBA" id="ARBA00006991"/>
    </source>
</evidence>
<dbReference type="FunFam" id="3.30.160.60:FF:001370">
    <property type="entry name" value="Zinc finger protein"/>
    <property type="match status" value="1"/>
</dbReference>
<evidence type="ECO:0000256" key="12">
    <source>
        <dbReference type="SAM" id="MobiDB-lite"/>
    </source>
</evidence>
<dbReference type="FunFam" id="3.30.160.60:FF:000100">
    <property type="entry name" value="Zinc finger 45-like"/>
    <property type="match status" value="1"/>
</dbReference>
<feature type="region of interest" description="Disordered" evidence="12">
    <location>
        <begin position="146"/>
        <end position="256"/>
    </location>
</feature>
<organism evidence="15 16">
    <name type="scientific">Branchiostoma lanceolatum</name>
    <name type="common">Common lancelet</name>
    <name type="synonym">Amphioxus lanceolatum</name>
    <dbReference type="NCBI Taxonomy" id="7740"/>
    <lineage>
        <taxon>Eukaryota</taxon>
        <taxon>Metazoa</taxon>
        <taxon>Chordata</taxon>
        <taxon>Cephalochordata</taxon>
        <taxon>Leptocardii</taxon>
        <taxon>Amphioxiformes</taxon>
        <taxon>Branchiostomatidae</taxon>
        <taxon>Branchiostoma</taxon>
    </lineage>
</organism>
<protein>
    <submittedName>
        <fullName evidence="15">ZNF836 protein</fullName>
    </submittedName>
</protein>
<dbReference type="GO" id="GO:0008270">
    <property type="term" value="F:zinc ion binding"/>
    <property type="evidence" value="ECO:0007669"/>
    <property type="project" value="UniProtKB-KW"/>
</dbReference>
<comment type="subcellular location">
    <subcellularLocation>
        <location evidence="1">Nucleus</location>
    </subcellularLocation>
</comment>
<dbReference type="PROSITE" id="PS50097">
    <property type="entry name" value="BTB"/>
    <property type="match status" value="1"/>
</dbReference>
<feature type="domain" description="C2H2-type" evidence="14">
    <location>
        <begin position="355"/>
        <end position="382"/>
    </location>
</feature>
<keyword evidence="16" id="KW-1185">Reference proteome</keyword>
<dbReference type="Gene3D" id="3.30.160.60">
    <property type="entry name" value="Classic Zinc Finger"/>
    <property type="match status" value="12"/>
</dbReference>
<evidence type="ECO:0000256" key="3">
    <source>
        <dbReference type="ARBA" id="ARBA00022723"/>
    </source>
</evidence>
<evidence type="ECO:0000256" key="10">
    <source>
        <dbReference type="ARBA" id="ARBA00023242"/>
    </source>
</evidence>
<evidence type="ECO:0000256" key="11">
    <source>
        <dbReference type="PROSITE-ProRule" id="PRU00042"/>
    </source>
</evidence>
<dbReference type="InterPro" id="IPR036236">
    <property type="entry name" value="Znf_C2H2_sf"/>
</dbReference>
<dbReference type="FunFam" id="3.30.160.60:FF:000557">
    <property type="entry name" value="zinc finger and SCAN domain-containing protein 29"/>
    <property type="match status" value="1"/>
</dbReference>
<reference evidence="15" key="1">
    <citation type="submission" date="2022-01" db="EMBL/GenBank/DDBJ databases">
        <authorList>
            <person name="Braso-Vives M."/>
        </authorList>
    </citation>
    <scope>NUCLEOTIDE SEQUENCE</scope>
</reference>
<feature type="domain" description="BTB" evidence="13">
    <location>
        <begin position="49"/>
        <end position="115"/>
    </location>
</feature>
<keyword evidence="7" id="KW-0805">Transcription regulation</keyword>
<feature type="domain" description="C2H2-type" evidence="14">
    <location>
        <begin position="551"/>
        <end position="578"/>
    </location>
</feature>
<dbReference type="GO" id="GO:0000981">
    <property type="term" value="F:DNA-binding transcription factor activity, RNA polymerase II-specific"/>
    <property type="evidence" value="ECO:0007669"/>
    <property type="project" value="TreeGrafter"/>
</dbReference>
<dbReference type="SUPFAM" id="SSF54695">
    <property type="entry name" value="POZ domain"/>
    <property type="match status" value="1"/>
</dbReference>
<keyword evidence="9" id="KW-0804">Transcription</keyword>
<feature type="domain" description="C2H2-type" evidence="14">
    <location>
        <begin position="692"/>
        <end position="715"/>
    </location>
</feature>
<dbReference type="FunFam" id="3.30.160.60:FF:000446">
    <property type="entry name" value="Zinc finger protein"/>
    <property type="match status" value="1"/>
</dbReference>
<keyword evidence="5 11" id="KW-0863">Zinc-finger</keyword>
<name>A0A8K0EBJ4_BRALA</name>
<comment type="similarity">
    <text evidence="2">Belongs to the krueppel C2H2-type zinc-finger protein family.</text>
</comment>
<dbReference type="PANTHER" id="PTHR24394">
    <property type="entry name" value="ZINC FINGER PROTEIN"/>
    <property type="match status" value="1"/>
</dbReference>
<evidence type="ECO:0000259" key="13">
    <source>
        <dbReference type="PROSITE" id="PS50097"/>
    </source>
</evidence>
<evidence type="ECO:0000256" key="4">
    <source>
        <dbReference type="ARBA" id="ARBA00022737"/>
    </source>
</evidence>
<feature type="domain" description="C2H2-type" evidence="14">
    <location>
        <begin position="266"/>
        <end position="293"/>
    </location>
</feature>
<evidence type="ECO:0000259" key="14">
    <source>
        <dbReference type="PROSITE" id="PS50157"/>
    </source>
</evidence>
<dbReference type="PROSITE" id="PS50157">
    <property type="entry name" value="ZINC_FINGER_C2H2_2"/>
    <property type="match status" value="15"/>
</dbReference>
<dbReference type="PANTHER" id="PTHR24394:SF44">
    <property type="entry name" value="ZINC FINGER PROTEIN 271-LIKE"/>
    <property type="match status" value="1"/>
</dbReference>
<feature type="domain" description="C2H2-type" evidence="14">
    <location>
        <begin position="579"/>
        <end position="607"/>
    </location>
</feature>
<dbReference type="AlphaFoldDB" id="A0A8K0EBJ4"/>
<keyword evidence="8" id="KW-0238">DNA-binding</keyword>
<dbReference type="PROSITE" id="PS00028">
    <property type="entry name" value="ZINC_FINGER_C2H2_1"/>
    <property type="match status" value="14"/>
</dbReference>
<feature type="domain" description="C2H2-type" evidence="14">
    <location>
        <begin position="294"/>
        <end position="321"/>
    </location>
</feature>
<accession>A0A8K0EBJ4</accession>
<dbReference type="GO" id="GO:0003690">
    <property type="term" value="F:double-stranded DNA binding"/>
    <property type="evidence" value="ECO:0007669"/>
    <property type="project" value="UniProtKB-ARBA"/>
</dbReference>
<dbReference type="EMBL" id="OV696698">
    <property type="protein sequence ID" value="CAH1243315.1"/>
    <property type="molecule type" value="Genomic_DNA"/>
</dbReference>
<gene>
    <name evidence="15" type="primary">ZNF836</name>
    <name evidence="15" type="ORF">BLAG_LOCUS6324</name>
</gene>
<dbReference type="SMART" id="SM00355">
    <property type="entry name" value="ZnF_C2H2"/>
    <property type="match status" value="15"/>
</dbReference>
<feature type="domain" description="C2H2-type" evidence="14">
    <location>
        <begin position="324"/>
        <end position="352"/>
    </location>
</feature>
<dbReference type="InterPro" id="IPR013087">
    <property type="entry name" value="Znf_C2H2_type"/>
</dbReference>
<evidence type="ECO:0000256" key="5">
    <source>
        <dbReference type="ARBA" id="ARBA00022771"/>
    </source>
</evidence>
<feature type="domain" description="C2H2-type" evidence="14">
    <location>
        <begin position="718"/>
        <end position="746"/>
    </location>
</feature>
<feature type="region of interest" description="Disordered" evidence="12">
    <location>
        <begin position="739"/>
        <end position="826"/>
    </location>
</feature>
<feature type="domain" description="C2H2-type" evidence="14">
    <location>
        <begin position="440"/>
        <end position="468"/>
    </location>
</feature>
<dbReference type="SMART" id="SM00225">
    <property type="entry name" value="BTB"/>
    <property type="match status" value="1"/>
</dbReference>
<dbReference type="InterPro" id="IPR000210">
    <property type="entry name" value="BTB/POZ_dom"/>
</dbReference>
<dbReference type="SUPFAM" id="SSF57667">
    <property type="entry name" value="beta-beta-alpha zinc fingers"/>
    <property type="match status" value="7"/>
</dbReference>
<evidence type="ECO:0000313" key="15">
    <source>
        <dbReference type="EMBL" id="CAH1243315.1"/>
    </source>
</evidence>
<feature type="domain" description="C2H2-type" evidence="14">
    <location>
        <begin position="636"/>
        <end position="663"/>
    </location>
</feature>
<proteinExistence type="inferred from homology"/>
<feature type="domain" description="C2H2-type" evidence="14">
    <location>
        <begin position="664"/>
        <end position="691"/>
    </location>
</feature>
<evidence type="ECO:0000256" key="6">
    <source>
        <dbReference type="ARBA" id="ARBA00022833"/>
    </source>
</evidence>
<evidence type="ECO:0000256" key="1">
    <source>
        <dbReference type="ARBA" id="ARBA00004123"/>
    </source>
</evidence>
<dbReference type="Gene3D" id="3.30.710.10">
    <property type="entry name" value="Potassium Channel Kv1.1, Chain A"/>
    <property type="match status" value="1"/>
</dbReference>
<feature type="domain" description="C2H2-type" evidence="14">
    <location>
        <begin position="470"/>
        <end position="497"/>
    </location>
</feature>